<protein>
    <recommendedName>
        <fullName evidence="5">GIY-YIG domain-containing protein</fullName>
    </recommendedName>
</protein>
<dbReference type="EMBL" id="MT144929">
    <property type="protein sequence ID" value="QJI01516.1"/>
    <property type="molecule type" value="Genomic_DNA"/>
</dbReference>
<evidence type="ECO:0000313" key="2">
    <source>
        <dbReference type="EMBL" id="QJA50340.1"/>
    </source>
</evidence>
<evidence type="ECO:0000256" key="1">
    <source>
        <dbReference type="SAM" id="MobiDB-lite"/>
    </source>
</evidence>
<evidence type="ECO:0008006" key="5">
    <source>
        <dbReference type="Google" id="ProtNLM"/>
    </source>
</evidence>
<sequence>MATPEIHWSGASGQKYGYLSQKLPYSCDVGQNGNYIFAKIVNNAWVPIYIGQGDIDDRVNDPTHYKCSTGKGATHVHVHLTSNEADRITEEQDLLKGHPSAYAPTGCNEKTWG</sequence>
<accession>A0A6H1ZT14</accession>
<feature type="region of interest" description="Disordered" evidence="1">
    <location>
        <begin position="94"/>
        <end position="113"/>
    </location>
</feature>
<evidence type="ECO:0000313" key="4">
    <source>
        <dbReference type="EMBL" id="QJI01516.1"/>
    </source>
</evidence>
<evidence type="ECO:0000313" key="3">
    <source>
        <dbReference type="EMBL" id="QJA75355.1"/>
    </source>
</evidence>
<dbReference type="AlphaFoldDB" id="A0A6H1ZT14"/>
<organism evidence="2">
    <name type="scientific">viral metagenome</name>
    <dbReference type="NCBI Taxonomy" id="1070528"/>
    <lineage>
        <taxon>unclassified sequences</taxon>
        <taxon>metagenomes</taxon>
        <taxon>organismal metagenomes</taxon>
    </lineage>
</organism>
<reference evidence="2" key="1">
    <citation type="submission" date="2020-03" db="EMBL/GenBank/DDBJ databases">
        <title>The deep terrestrial virosphere.</title>
        <authorList>
            <person name="Holmfeldt K."/>
            <person name="Nilsson E."/>
            <person name="Simone D."/>
            <person name="Lopez-Fernandez M."/>
            <person name="Wu X."/>
            <person name="de Brujin I."/>
            <person name="Lundin D."/>
            <person name="Andersson A."/>
            <person name="Bertilsson S."/>
            <person name="Dopson M."/>
        </authorList>
    </citation>
    <scope>NUCLEOTIDE SEQUENCE</scope>
    <source>
        <strain evidence="3">MM415A01807</strain>
        <strain evidence="2">TM448A01716</strain>
        <strain evidence="4">TM448B02595</strain>
    </source>
</reference>
<gene>
    <name evidence="3" type="ORF">MM415A01807_0005</name>
    <name evidence="2" type="ORF">TM448A01716_0011</name>
    <name evidence="4" type="ORF">TM448B02595_0009</name>
</gene>
<proteinExistence type="predicted"/>
<dbReference type="EMBL" id="MT144189">
    <property type="protein sequence ID" value="QJA50340.1"/>
    <property type="molecule type" value="Genomic_DNA"/>
</dbReference>
<dbReference type="EMBL" id="MT142158">
    <property type="protein sequence ID" value="QJA75355.1"/>
    <property type="molecule type" value="Genomic_DNA"/>
</dbReference>
<name>A0A6H1ZT14_9ZZZZ</name>